<dbReference type="PANTHER" id="PTHR43762:SF1">
    <property type="entry name" value="D-ARABINONO-1,4-LACTONE OXIDASE"/>
    <property type="match status" value="1"/>
</dbReference>
<evidence type="ECO:0000256" key="1">
    <source>
        <dbReference type="SAM" id="MobiDB-lite"/>
    </source>
</evidence>
<dbReference type="InterPro" id="IPR036318">
    <property type="entry name" value="FAD-bd_PCMH-like_sf"/>
</dbReference>
<dbReference type="GO" id="GO:0050660">
    <property type="term" value="F:flavin adenine dinucleotide binding"/>
    <property type="evidence" value="ECO:0007669"/>
    <property type="project" value="InterPro"/>
</dbReference>
<organism evidence="2 3">
    <name type="scientific">Oopsacas minuta</name>
    <dbReference type="NCBI Taxonomy" id="111878"/>
    <lineage>
        <taxon>Eukaryota</taxon>
        <taxon>Metazoa</taxon>
        <taxon>Porifera</taxon>
        <taxon>Hexactinellida</taxon>
        <taxon>Hexasterophora</taxon>
        <taxon>Lyssacinosida</taxon>
        <taxon>Leucopsacidae</taxon>
        <taxon>Oopsacas</taxon>
    </lineage>
</organism>
<dbReference type="PANTHER" id="PTHR43762">
    <property type="entry name" value="L-GULONOLACTONE OXIDASE"/>
    <property type="match status" value="1"/>
</dbReference>
<dbReference type="Gene3D" id="3.30.43.10">
    <property type="entry name" value="Uridine Diphospho-n-acetylenolpyruvylglucosamine Reductase, domain 2"/>
    <property type="match status" value="1"/>
</dbReference>
<gene>
    <name evidence="2" type="ORF">LOD99_3324</name>
</gene>
<dbReference type="Gene3D" id="3.30.465.10">
    <property type="match status" value="1"/>
</dbReference>
<evidence type="ECO:0008006" key="4">
    <source>
        <dbReference type="Google" id="ProtNLM"/>
    </source>
</evidence>
<dbReference type="Proteomes" id="UP001165289">
    <property type="component" value="Unassembled WGS sequence"/>
</dbReference>
<feature type="region of interest" description="Disordered" evidence="1">
    <location>
        <begin position="1"/>
        <end position="27"/>
    </location>
</feature>
<dbReference type="SUPFAM" id="SSF56176">
    <property type="entry name" value="FAD-binding/transporter-associated domain-like"/>
    <property type="match status" value="1"/>
</dbReference>
<protein>
    <recommendedName>
        <fullName evidence="4">D-arabinono-1,4-lactone oxidase</fullName>
    </recommendedName>
</protein>
<dbReference type="InterPro" id="IPR016169">
    <property type="entry name" value="FAD-bd_PCMH_sub2"/>
</dbReference>
<evidence type="ECO:0000313" key="3">
    <source>
        <dbReference type="Proteomes" id="UP001165289"/>
    </source>
</evidence>
<feature type="compositionally biased region" description="Basic and acidic residues" evidence="1">
    <location>
        <begin position="10"/>
        <end position="27"/>
    </location>
</feature>
<proteinExistence type="predicted"/>
<dbReference type="InterPro" id="IPR016167">
    <property type="entry name" value="FAD-bd_PCMH_sub1"/>
</dbReference>
<sequence length="643" mass="74430">MGHSHSHQKRGADHPRKKPQTHDTHGERIHLEASFLTERISHLKGKSISEIVELFKEYFIEFPENELVIELDSFEKRFDIFIKWLAGIENPKIATEPSEFINWSETQKIKESYICSPRNKAGIIEILNHPEYKGRHIGLLGSTHSWDNLYGNDGSVLLNFLLFKGPNGKAIEKVNIDEGIINISAGCSILQKHGLLGISKDPILLPNCVIFTDGHYAGFTATGCHGCSFTEGSVSDRIRKITFLDAEGKENVLDIDKDEKKLRAGAIGLGSYGIITELQFKMEREKLVVTESHYWTLSQMKYHLHNRPIDWISFEHYWWPFGSVSLGDAFQCMITGTLENYDFEEDKVYCRIVRHYRDPNNHERFPIDPITNKSIPYWDEFSKSYIYPDEEYKGDPFSIGKNEFPYYFQEVLLWLRKYVFKHFENKHDHPHSGYLQRFTPFFQVLILELLKGLQFIQEFGRPRVSTFFNAVHYLPFVSALPVRINDIELCFKASSQPACEDLQRESFDNYFKALNELGVRIQDEAYYGRFPVNMCIESRICAASPCPLAACYSTEPKLFVYLEILSFLDTPSWKYFGNEFFRVIKSIDPNVKPALGKQWALIEGIHEHLREVCKEGLAGLKELQQEYDKAGRFMSPVIVDLFN</sequence>
<name>A0AAV7JYQ9_9METZ</name>
<dbReference type="InterPro" id="IPR010031">
    <property type="entry name" value="FAD_lactone_oxidase-like"/>
</dbReference>
<dbReference type="AlphaFoldDB" id="A0AAV7JYQ9"/>
<accession>A0AAV7JYQ9</accession>
<dbReference type="GO" id="GO:0016899">
    <property type="term" value="F:oxidoreductase activity, acting on the CH-OH group of donors, oxygen as acceptor"/>
    <property type="evidence" value="ECO:0007669"/>
    <property type="project" value="InterPro"/>
</dbReference>
<dbReference type="EMBL" id="JAKMXF010000255">
    <property type="protein sequence ID" value="KAI6653821.1"/>
    <property type="molecule type" value="Genomic_DNA"/>
</dbReference>
<evidence type="ECO:0000313" key="2">
    <source>
        <dbReference type="EMBL" id="KAI6653821.1"/>
    </source>
</evidence>
<reference evidence="2 3" key="1">
    <citation type="journal article" date="2023" name="BMC Biol.">
        <title>The compact genome of the sponge Oopsacas minuta (Hexactinellida) is lacking key metazoan core genes.</title>
        <authorList>
            <person name="Santini S."/>
            <person name="Schenkelaars Q."/>
            <person name="Jourda C."/>
            <person name="Duchesne M."/>
            <person name="Belahbib H."/>
            <person name="Rocher C."/>
            <person name="Selva M."/>
            <person name="Riesgo A."/>
            <person name="Vervoort M."/>
            <person name="Leys S.P."/>
            <person name="Kodjabachian L."/>
            <person name="Le Bivic A."/>
            <person name="Borchiellini C."/>
            <person name="Claverie J.M."/>
            <person name="Renard E."/>
        </authorList>
    </citation>
    <scope>NUCLEOTIDE SEQUENCE [LARGE SCALE GENOMIC DNA]</scope>
    <source>
        <strain evidence="2">SPO-2</strain>
    </source>
</reference>
<comment type="caution">
    <text evidence="2">The sequence shown here is derived from an EMBL/GenBank/DDBJ whole genome shotgun (WGS) entry which is preliminary data.</text>
</comment>
<keyword evidence="3" id="KW-1185">Reference proteome</keyword>